<dbReference type="Pfam" id="PF00583">
    <property type="entry name" value="Acetyltransf_1"/>
    <property type="match status" value="1"/>
</dbReference>
<comment type="caution">
    <text evidence="4">The sequence shown here is derived from an EMBL/GenBank/DDBJ whole genome shotgun (WGS) entry which is preliminary data.</text>
</comment>
<evidence type="ECO:0000256" key="2">
    <source>
        <dbReference type="ARBA" id="ARBA00023315"/>
    </source>
</evidence>
<protein>
    <submittedName>
        <fullName evidence="4">GNAT family N-acetyltransferase</fullName>
    </submittedName>
</protein>
<dbReference type="AlphaFoldDB" id="A0A832H776"/>
<gene>
    <name evidence="4" type="ORF">ENR47_14615</name>
</gene>
<reference evidence="4" key="1">
    <citation type="journal article" date="2020" name="mSystems">
        <title>Genome- and Community-Level Interaction Insights into Carbon Utilization and Element Cycling Functions of Hydrothermarchaeota in Hydrothermal Sediment.</title>
        <authorList>
            <person name="Zhou Z."/>
            <person name="Liu Y."/>
            <person name="Xu W."/>
            <person name="Pan J."/>
            <person name="Luo Z.H."/>
            <person name="Li M."/>
        </authorList>
    </citation>
    <scope>NUCLEOTIDE SEQUENCE [LARGE SCALE GENOMIC DNA]</scope>
    <source>
        <strain evidence="4">SpSt-402</strain>
    </source>
</reference>
<name>A0A832H776_9CYAN</name>
<dbReference type="Gene3D" id="3.40.630.30">
    <property type="match status" value="1"/>
</dbReference>
<dbReference type="CDD" id="cd04301">
    <property type="entry name" value="NAT_SF"/>
    <property type="match status" value="1"/>
</dbReference>
<keyword evidence="1 4" id="KW-0808">Transferase</keyword>
<evidence type="ECO:0000259" key="3">
    <source>
        <dbReference type="PROSITE" id="PS51186"/>
    </source>
</evidence>
<proteinExistence type="predicted"/>
<accession>A0A832H776</accession>
<dbReference type="PANTHER" id="PTHR43877:SF2">
    <property type="entry name" value="AMINOALKYLPHOSPHONATE N-ACETYLTRANSFERASE-RELATED"/>
    <property type="match status" value="1"/>
</dbReference>
<evidence type="ECO:0000256" key="1">
    <source>
        <dbReference type="ARBA" id="ARBA00022679"/>
    </source>
</evidence>
<dbReference type="PANTHER" id="PTHR43877">
    <property type="entry name" value="AMINOALKYLPHOSPHONATE N-ACETYLTRANSFERASE-RELATED-RELATED"/>
    <property type="match status" value="1"/>
</dbReference>
<dbReference type="EMBL" id="DSRD01000903">
    <property type="protein sequence ID" value="HGW95491.1"/>
    <property type="molecule type" value="Genomic_DNA"/>
</dbReference>
<dbReference type="InterPro" id="IPR000182">
    <property type="entry name" value="GNAT_dom"/>
</dbReference>
<dbReference type="InterPro" id="IPR016181">
    <property type="entry name" value="Acyl_CoA_acyltransferase"/>
</dbReference>
<dbReference type="PROSITE" id="PS51186">
    <property type="entry name" value="GNAT"/>
    <property type="match status" value="1"/>
</dbReference>
<evidence type="ECO:0000313" key="4">
    <source>
        <dbReference type="EMBL" id="HGW95491.1"/>
    </source>
</evidence>
<organism evidence="4">
    <name type="scientific">Oscillatoriales cyanobacterium SpSt-402</name>
    <dbReference type="NCBI Taxonomy" id="2282168"/>
    <lineage>
        <taxon>Bacteria</taxon>
        <taxon>Bacillati</taxon>
        <taxon>Cyanobacteriota</taxon>
        <taxon>Cyanophyceae</taxon>
        <taxon>Oscillatoriophycideae</taxon>
        <taxon>Oscillatoriales</taxon>
    </lineage>
</organism>
<sequence length="324" mass="37047">MTALLSTYQTRLYQGETDLPTIAHLINTCQTADNLDDFTSVEELRHEFASPDMDINQDLRLWEDGRGELCAIAQCWLPQPTNAQNSILWFHVRPDRREVGLETEILTWAEARLRQVAQERKLPAQLRSGSRHDQTARLDLLKHHGFTVDRHFYRMTRSLTDPIPEPQFPAGFSVRPLQGEAEAAAWVEMFNQTFIDHWNFHAMKVEDRQHWMAEATYIPELDLVAVAPDGTLAAFCYNLIQPQENDRTGRKEGWIGDLGTRRGFRRMGLGCAMLLTGMLALKTQGMETAVLGVDSENPSGALNLYQSVGFHQRYRFISHVKHLT</sequence>
<keyword evidence="2" id="KW-0012">Acyltransferase</keyword>
<dbReference type="InterPro" id="IPR050832">
    <property type="entry name" value="Bact_Acetyltransf"/>
</dbReference>
<dbReference type="GO" id="GO:0016747">
    <property type="term" value="F:acyltransferase activity, transferring groups other than amino-acyl groups"/>
    <property type="evidence" value="ECO:0007669"/>
    <property type="project" value="InterPro"/>
</dbReference>
<feature type="domain" description="N-acetyltransferase" evidence="3">
    <location>
        <begin position="172"/>
        <end position="324"/>
    </location>
</feature>
<dbReference type="SUPFAM" id="SSF55729">
    <property type="entry name" value="Acyl-CoA N-acyltransferases (Nat)"/>
    <property type="match status" value="1"/>
</dbReference>